<evidence type="ECO:0000259" key="9">
    <source>
        <dbReference type="Pfam" id="PF20684"/>
    </source>
</evidence>
<feature type="region of interest" description="Disordered" evidence="6">
    <location>
        <begin position="372"/>
        <end position="393"/>
    </location>
</feature>
<dbReference type="PANTHER" id="PTHR33048">
    <property type="entry name" value="PTH11-LIKE INTEGRAL MEMBRANE PROTEIN (AFU_ORTHOLOGUE AFUA_5G11245)"/>
    <property type="match status" value="1"/>
</dbReference>
<dbReference type="Proteomes" id="UP000738349">
    <property type="component" value="Unassembled WGS sequence"/>
</dbReference>
<comment type="caution">
    <text evidence="10">The sequence shown here is derived from an EMBL/GenBank/DDBJ whole genome shotgun (WGS) entry which is preliminary data.</text>
</comment>
<dbReference type="AlphaFoldDB" id="A0A9P9IBL7"/>
<comment type="similarity">
    <text evidence="5">Belongs to the SAT4 family.</text>
</comment>
<evidence type="ECO:0000256" key="5">
    <source>
        <dbReference type="ARBA" id="ARBA00038359"/>
    </source>
</evidence>
<feature type="transmembrane region" description="Helical" evidence="7">
    <location>
        <begin position="262"/>
        <end position="282"/>
    </location>
</feature>
<keyword evidence="3 7" id="KW-1133">Transmembrane helix</keyword>
<name>A0A9P9IBL7_9HYPO</name>
<evidence type="ECO:0000256" key="2">
    <source>
        <dbReference type="ARBA" id="ARBA00022692"/>
    </source>
</evidence>
<evidence type="ECO:0000256" key="3">
    <source>
        <dbReference type="ARBA" id="ARBA00022989"/>
    </source>
</evidence>
<keyword evidence="4 7" id="KW-0472">Membrane</keyword>
<feature type="transmembrane region" description="Helical" evidence="7">
    <location>
        <begin position="294"/>
        <end position="314"/>
    </location>
</feature>
<feature type="transmembrane region" description="Helical" evidence="7">
    <location>
        <begin position="176"/>
        <end position="201"/>
    </location>
</feature>
<dbReference type="EMBL" id="JAGMUV010000031">
    <property type="protein sequence ID" value="KAH7114901.1"/>
    <property type="molecule type" value="Genomic_DNA"/>
</dbReference>
<evidence type="ECO:0000256" key="8">
    <source>
        <dbReference type="SAM" id="SignalP"/>
    </source>
</evidence>
<feature type="domain" description="Rhodopsin" evidence="9">
    <location>
        <begin position="119"/>
        <end position="359"/>
    </location>
</feature>
<keyword evidence="2 7" id="KW-0812">Transmembrane</keyword>
<feature type="signal peptide" evidence="8">
    <location>
        <begin position="1"/>
        <end position="21"/>
    </location>
</feature>
<accession>A0A9P9IBL7</accession>
<evidence type="ECO:0000256" key="7">
    <source>
        <dbReference type="SAM" id="Phobius"/>
    </source>
</evidence>
<reference evidence="10" key="1">
    <citation type="journal article" date="2021" name="Nat. Commun.">
        <title>Genetic determinants of endophytism in the Arabidopsis root mycobiome.</title>
        <authorList>
            <person name="Mesny F."/>
            <person name="Miyauchi S."/>
            <person name="Thiergart T."/>
            <person name="Pickel B."/>
            <person name="Atanasova L."/>
            <person name="Karlsson M."/>
            <person name="Huettel B."/>
            <person name="Barry K.W."/>
            <person name="Haridas S."/>
            <person name="Chen C."/>
            <person name="Bauer D."/>
            <person name="Andreopoulos W."/>
            <person name="Pangilinan J."/>
            <person name="LaButti K."/>
            <person name="Riley R."/>
            <person name="Lipzen A."/>
            <person name="Clum A."/>
            <person name="Drula E."/>
            <person name="Henrissat B."/>
            <person name="Kohler A."/>
            <person name="Grigoriev I.V."/>
            <person name="Martin F.M."/>
            <person name="Hacquard S."/>
        </authorList>
    </citation>
    <scope>NUCLEOTIDE SEQUENCE</scope>
    <source>
        <strain evidence="10">MPI-CAGE-AT-0147</strain>
    </source>
</reference>
<sequence>MRPSSITLFLTIIVSLQVARSKALSTEFGDISNCTAQCYRDSSVGTTYSSADQPWLCTNVTMREQFLGCMLQDCEIKESLLAHNLTATTCQFPVRDRSNEINVVAIVLTILSALLVMQRFAFKLYARLEIYLDDWCILFCLLSAIASTFLNIYGSAPSGLGRDVWTLQPHQITRFATFFFIQSFLYFFQIVSIKIALLFFYLRIFPSPTTRKVLYGTLAVTVAFLVTFMIQALVTCRPVSHFWNRWDGEREGHCLNINAGTWSHSAISIALSIWILAIPLHQIGGLQLGRKKKVGASLMFSVGIFDIVVSILRLSELVKHPADSYNVTWEFTECSKWSIIESHVGSICACMPSFRLFLVRLFCSVLGTSKDGTDSANASGRQSKSRTRPLGTQSTLVAGRGHQAIELPGISYERSFNVEYSENDERSLVQMDGLDRQVSVSEPEP</sequence>
<proteinExistence type="inferred from homology"/>
<keyword evidence="11" id="KW-1185">Reference proteome</keyword>
<evidence type="ECO:0000256" key="4">
    <source>
        <dbReference type="ARBA" id="ARBA00023136"/>
    </source>
</evidence>
<feature type="transmembrane region" description="Helical" evidence="7">
    <location>
        <begin position="134"/>
        <end position="156"/>
    </location>
</feature>
<evidence type="ECO:0000313" key="11">
    <source>
        <dbReference type="Proteomes" id="UP000738349"/>
    </source>
</evidence>
<dbReference type="Pfam" id="PF20684">
    <property type="entry name" value="Fung_rhodopsin"/>
    <property type="match status" value="1"/>
</dbReference>
<comment type="subcellular location">
    <subcellularLocation>
        <location evidence="1">Membrane</location>
        <topology evidence="1">Multi-pass membrane protein</topology>
    </subcellularLocation>
</comment>
<dbReference type="PANTHER" id="PTHR33048:SF143">
    <property type="entry name" value="EXTRACELLULAR MEMBRANE PROTEIN CFEM DOMAIN-CONTAINING PROTEIN-RELATED"/>
    <property type="match status" value="1"/>
</dbReference>
<feature type="transmembrane region" description="Helical" evidence="7">
    <location>
        <begin position="213"/>
        <end position="234"/>
    </location>
</feature>
<evidence type="ECO:0000256" key="6">
    <source>
        <dbReference type="SAM" id="MobiDB-lite"/>
    </source>
</evidence>
<feature type="chain" id="PRO_5040426245" description="Rhodopsin domain-containing protein" evidence="8">
    <location>
        <begin position="22"/>
        <end position="445"/>
    </location>
</feature>
<feature type="transmembrane region" description="Helical" evidence="7">
    <location>
        <begin position="101"/>
        <end position="122"/>
    </location>
</feature>
<protein>
    <recommendedName>
        <fullName evidence="9">Rhodopsin domain-containing protein</fullName>
    </recommendedName>
</protein>
<dbReference type="InterPro" id="IPR049326">
    <property type="entry name" value="Rhodopsin_dom_fungi"/>
</dbReference>
<dbReference type="OrthoDB" id="2496787at2759"/>
<dbReference type="InterPro" id="IPR052337">
    <property type="entry name" value="SAT4-like"/>
</dbReference>
<keyword evidence="8" id="KW-0732">Signal</keyword>
<organism evidence="10 11">
    <name type="scientific">Dactylonectria macrodidyma</name>
    <dbReference type="NCBI Taxonomy" id="307937"/>
    <lineage>
        <taxon>Eukaryota</taxon>
        <taxon>Fungi</taxon>
        <taxon>Dikarya</taxon>
        <taxon>Ascomycota</taxon>
        <taxon>Pezizomycotina</taxon>
        <taxon>Sordariomycetes</taxon>
        <taxon>Hypocreomycetidae</taxon>
        <taxon>Hypocreales</taxon>
        <taxon>Nectriaceae</taxon>
        <taxon>Dactylonectria</taxon>
    </lineage>
</organism>
<evidence type="ECO:0000313" key="10">
    <source>
        <dbReference type="EMBL" id="KAH7114901.1"/>
    </source>
</evidence>
<dbReference type="GO" id="GO:0016020">
    <property type="term" value="C:membrane"/>
    <property type="evidence" value="ECO:0007669"/>
    <property type="project" value="UniProtKB-SubCell"/>
</dbReference>
<evidence type="ECO:0000256" key="1">
    <source>
        <dbReference type="ARBA" id="ARBA00004141"/>
    </source>
</evidence>
<gene>
    <name evidence="10" type="ORF">EDB81DRAFT_873423</name>
</gene>